<gene>
    <name evidence="2" type="ORF">R1flu_017844</name>
</gene>
<dbReference type="InterPro" id="IPR050796">
    <property type="entry name" value="SCF_F-box_component"/>
</dbReference>
<dbReference type="Proteomes" id="UP001605036">
    <property type="component" value="Unassembled WGS sequence"/>
</dbReference>
<comment type="caution">
    <text evidence="2">The sequence shown here is derived from an EMBL/GenBank/DDBJ whole genome shotgun (WGS) entry which is preliminary data.</text>
</comment>
<dbReference type="PROSITE" id="PS50181">
    <property type="entry name" value="FBOX"/>
    <property type="match status" value="1"/>
</dbReference>
<reference evidence="2 3" key="1">
    <citation type="submission" date="2024-09" db="EMBL/GenBank/DDBJ databases">
        <title>Chromosome-scale assembly of Riccia fluitans.</title>
        <authorList>
            <person name="Paukszto L."/>
            <person name="Sawicki J."/>
            <person name="Karawczyk K."/>
            <person name="Piernik-Szablinska J."/>
            <person name="Szczecinska M."/>
            <person name="Mazdziarz M."/>
        </authorList>
    </citation>
    <scope>NUCLEOTIDE SEQUENCE [LARGE SCALE GENOMIC DNA]</scope>
    <source>
        <strain evidence="2">Rf_01</strain>
        <tissue evidence="2">Aerial parts of the thallus</tissue>
    </source>
</reference>
<accession>A0ABD1ZGG4</accession>
<name>A0ABD1ZGG4_9MARC</name>
<dbReference type="PANTHER" id="PTHR31672:SF2">
    <property type="entry name" value="F-BOX DOMAIN-CONTAINING PROTEIN"/>
    <property type="match status" value="1"/>
</dbReference>
<evidence type="ECO:0000313" key="3">
    <source>
        <dbReference type="Proteomes" id="UP001605036"/>
    </source>
</evidence>
<dbReference type="InterPro" id="IPR001810">
    <property type="entry name" value="F-box_dom"/>
</dbReference>
<evidence type="ECO:0000259" key="1">
    <source>
        <dbReference type="PROSITE" id="PS50181"/>
    </source>
</evidence>
<dbReference type="EMBL" id="JBHFFA010000001">
    <property type="protein sequence ID" value="KAL2649716.1"/>
    <property type="molecule type" value="Genomic_DNA"/>
</dbReference>
<organism evidence="2 3">
    <name type="scientific">Riccia fluitans</name>
    <dbReference type="NCBI Taxonomy" id="41844"/>
    <lineage>
        <taxon>Eukaryota</taxon>
        <taxon>Viridiplantae</taxon>
        <taxon>Streptophyta</taxon>
        <taxon>Embryophyta</taxon>
        <taxon>Marchantiophyta</taxon>
        <taxon>Marchantiopsida</taxon>
        <taxon>Marchantiidae</taxon>
        <taxon>Marchantiales</taxon>
        <taxon>Ricciaceae</taxon>
        <taxon>Riccia</taxon>
    </lineage>
</organism>
<dbReference type="Pfam" id="PF07734">
    <property type="entry name" value="FBA_1"/>
    <property type="match status" value="1"/>
</dbReference>
<dbReference type="SUPFAM" id="SSF81383">
    <property type="entry name" value="F-box domain"/>
    <property type="match status" value="1"/>
</dbReference>
<dbReference type="InterPro" id="IPR011043">
    <property type="entry name" value="Gal_Oxase/kelch_b-propeller"/>
</dbReference>
<dbReference type="InterPro" id="IPR006527">
    <property type="entry name" value="F-box-assoc_dom_typ1"/>
</dbReference>
<protein>
    <recommendedName>
        <fullName evidence="1">F-box domain-containing protein</fullName>
    </recommendedName>
</protein>
<feature type="domain" description="F-box" evidence="1">
    <location>
        <begin position="21"/>
        <end position="66"/>
    </location>
</feature>
<dbReference type="SMART" id="SM00256">
    <property type="entry name" value="FBOX"/>
    <property type="match status" value="1"/>
</dbReference>
<dbReference type="Gene3D" id="1.20.1280.50">
    <property type="match status" value="1"/>
</dbReference>
<dbReference type="CDD" id="cd22157">
    <property type="entry name" value="F-box_AtFBW1-like"/>
    <property type="match status" value="1"/>
</dbReference>
<proteinExistence type="predicted"/>
<dbReference type="InterPro" id="IPR036047">
    <property type="entry name" value="F-box-like_dom_sf"/>
</dbReference>
<dbReference type="AlphaFoldDB" id="A0ABD1ZGG4"/>
<dbReference type="Pfam" id="PF00646">
    <property type="entry name" value="F-box"/>
    <property type="match status" value="1"/>
</dbReference>
<sequence length="399" mass="45455">MYFLRPRGKRGCVEDKRVLNPQLWSSLPDDLVERVLTKVPFSALIKCRTVCRRWNELILSQNFTPADQDPPKCIPFHFTFYTPPENRGLHEGRYFTAYDPRRNRWVDISLSFLNLDPEMGNWEMAASGGGLLCLASISCSRFVVCNPVTKKWRLLEVPCHGDKPFMSLPPSDNDYHPRPLEHLLVGLTVSQDSGHYKLVVAEIDESSNHMTSVYDSKTGAWVEGAKTPVLPNSCFSRKPGVSRNGALYWISDDDSWCCPRLFKYDVENDSWTDLLLTTYGWDVRILEHRNELILVTEDGQACVLHESGQKMYLTPKTLPKSLRGKQQRQPDDGVQNSSYLGAGDVICFVREVLTEKKYRTRLEFIVRDFSCGGSTVMASLEHSYVLLCWVMEPSLTAVA</sequence>
<keyword evidence="3" id="KW-1185">Reference proteome</keyword>
<dbReference type="PANTHER" id="PTHR31672">
    <property type="entry name" value="BNACNNG10540D PROTEIN"/>
    <property type="match status" value="1"/>
</dbReference>
<dbReference type="SUPFAM" id="SSF50965">
    <property type="entry name" value="Galactose oxidase, central domain"/>
    <property type="match status" value="1"/>
</dbReference>
<evidence type="ECO:0000313" key="2">
    <source>
        <dbReference type="EMBL" id="KAL2649716.1"/>
    </source>
</evidence>